<keyword evidence="10" id="KW-0961">Cell wall biogenesis/degradation</keyword>
<dbReference type="GO" id="GO:0071555">
    <property type="term" value="P:cell wall organization"/>
    <property type="evidence" value="ECO:0007669"/>
    <property type="project" value="UniProtKB-UniRule"/>
</dbReference>
<evidence type="ECO:0000256" key="11">
    <source>
        <dbReference type="SAM" id="Phobius"/>
    </source>
</evidence>
<keyword evidence="5 10" id="KW-0573">Peptidoglycan synthesis</keyword>
<dbReference type="STRING" id="1359163.NLO413_0830"/>
<feature type="transmembrane region" description="Helical" evidence="11">
    <location>
        <begin position="378"/>
        <end position="399"/>
    </location>
</feature>
<evidence type="ECO:0000313" key="12">
    <source>
        <dbReference type="EMBL" id="KJV69438.1"/>
    </source>
</evidence>
<feature type="transmembrane region" description="Helical" evidence="11">
    <location>
        <begin position="283"/>
        <end position="309"/>
    </location>
</feature>
<dbReference type="InterPro" id="IPR004268">
    <property type="entry name" value="MurJ"/>
</dbReference>
<evidence type="ECO:0000256" key="9">
    <source>
        <dbReference type="ARBA" id="ARBA00061532"/>
    </source>
</evidence>
<evidence type="ECO:0000256" key="5">
    <source>
        <dbReference type="ARBA" id="ARBA00022984"/>
    </source>
</evidence>
<feature type="transmembrane region" description="Helical" evidence="11">
    <location>
        <begin position="444"/>
        <end position="470"/>
    </location>
</feature>
<gene>
    <name evidence="12" type="primary">mviN</name>
    <name evidence="12" type="ORF">NLO413_0830</name>
</gene>
<keyword evidence="6 11" id="KW-1133">Transmembrane helix</keyword>
<dbReference type="PANTHER" id="PTHR47019:SF1">
    <property type="entry name" value="LIPID II FLIPPASE MURJ"/>
    <property type="match status" value="1"/>
</dbReference>
<accession>A0A0F3NMZ0</accession>
<keyword evidence="3 11" id="KW-0812">Transmembrane</keyword>
<comment type="similarity">
    <text evidence="9 10">Belongs to the MurJ/MviN family.</text>
</comment>
<dbReference type="EMBL" id="LANX01000001">
    <property type="protein sequence ID" value="KJV69438.1"/>
    <property type="molecule type" value="Genomic_DNA"/>
</dbReference>
<evidence type="ECO:0000256" key="3">
    <source>
        <dbReference type="ARBA" id="ARBA00022692"/>
    </source>
</evidence>
<evidence type="ECO:0000256" key="6">
    <source>
        <dbReference type="ARBA" id="ARBA00022989"/>
    </source>
</evidence>
<keyword evidence="4 10" id="KW-0133">Cell shape</keyword>
<dbReference type="Proteomes" id="UP000033562">
    <property type="component" value="Unassembled WGS sequence"/>
</dbReference>
<dbReference type="GO" id="GO:0005886">
    <property type="term" value="C:plasma membrane"/>
    <property type="evidence" value="ECO:0007669"/>
    <property type="project" value="UniProtKB-SubCell"/>
</dbReference>
<keyword evidence="2 10" id="KW-1003">Cell membrane</keyword>
<organism evidence="12 13">
    <name type="scientific">Candidatus Neoehrlichia procyonis str. RAC413</name>
    <dbReference type="NCBI Taxonomy" id="1359163"/>
    <lineage>
        <taxon>Bacteria</taxon>
        <taxon>Pseudomonadati</taxon>
        <taxon>Pseudomonadota</taxon>
        <taxon>Alphaproteobacteria</taxon>
        <taxon>Rickettsiales</taxon>
        <taxon>Anaplasmataceae</taxon>
        <taxon>Candidatus Neoehrlichia</taxon>
    </lineage>
</organism>
<evidence type="ECO:0000256" key="4">
    <source>
        <dbReference type="ARBA" id="ARBA00022960"/>
    </source>
</evidence>
<dbReference type="PIRSF" id="PIRSF002869">
    <property type="entry name" value="MviN"/>
    <property type="match status" value="1"/>
</dbReference>
<dbReference type="InterPro" id="IPR051050">
    <property type="entry name" value="Lipid_II_flippase_MurJ/MviN"/>
</dbReference>
<dbReference type="GO" id="GO:0034204">
    <property type="term" value="P:lipid translocation"/>
    <property type="evidence" value="ECO:0007669"/>
    <property type="project" value="TreeGrafter"/>
</dbReference>
<feature type="transmembrane region" description="Helical" evidence="11">
    <location>
        <begin position="157"/>
        <end position="180"/>
    </location>
</feature>
<keyword evidence="13" id="KW-1185">Reference proteome</keyword>
<dbReference type="NCBIfam" id="TIGR01695">
    <property type="entry name" value="murJ_mviN"/>
    <property type="match status" value="1"/>
</dbReference>
<dbReference type="Pfam" id="PF03023">
    <property type="entry name" value="MurJ"/>
    <property type="match status" value="1"/>
</dbReference>
<name>A0A0F3NMZ0_9RICK</name>
<feature type="transmembrane region" description="Helical" evidence="11">
    <location>
        <begin position="350"/>
        <end position="372"/>
    </location>
</feature>
<feature type="transmembrane region" description="Helical" evidence="11">
    <location>
        <begin position="98"/>
        <end position="119"/>
    </location>
</feature>
<evidence type="ECO:0000313" key="13">
    <source>
        <dbReference type="Proteomes" id="UP000033562"/>
    </source>
</evidence>
<keyword evidence="10" id="KW-0813">Transport</keyword>
<dbReference type="GO" id="GO:0009252">
    <property type="term" value="P:peptidoglycan biosynthetic process"/>
    <property type="evidence" value="ECO:0007669"/>
    <property type="project" value="UniProtKB-UniRule"/>
</dbReference>
<feature type="transmembrane region" description="Helical" evidence="11">
    <location>
        <begin position="128"/>
        <end position="151"/>
    </location>
</feature>
<keyword evidence="7 10" id="KW-0472">Membrane</keyword>
<comment type="function">
    <text evidence="8 10">Involved in peptidoglycan biosynthesis. Transports lipid-linked peptidoglycan precursors from the inner to the outer leaflet of the cytoplasmic membrane.</text>
</comment>
<feature type="transmembrane region" description="Helical" evidence="11">
    <location>
        <begin position="411"/>
        <end position="432"/>
    </location>
</feature>
<feature type="transmembrane region" description="Helical" evidence="11">
    <location>
        <begin position="218"/>
        <end position="237"/>
    </location>
</feature>
<feature type="transmembrane region" description="Helical" evidence="11">
    <location>
        <begin position="315"/>
        <end position="341"/>
    </location>
</feature>
<dbReference type="PANTHER" id="PTHR47019">
    <property type="entry name" value="LIPID II FLIPPASE MURJ"/>
    <property type="match status" value="1"/>
</dbReference>
<dbReference type="GO" id="GO:0008360">
    <property type="term" value="P:regulation of cell shape"/>
    <property type="evidence" value="ECO:0007669"/>
    <property type="project" value="UniProtKB-UniRule"/>
</dbReference>
<protein>
    <recommendedName>
        <fullName evidence="10">Lipid II flippase</fullName>
    </recommendedName>
</protein>
<dbReference type="PRINTS" id="PR01806">
    <property type="entry name" value="VIRFACTRMVIN"/>
</dbReference>
<evidence type="ECO:0000256" key="10">
    <source>
        <dbReference type="PIRNR" id="PIRNR002869"/>
    </source>
</evidence>
<evidence type="ECO:0000256" key="8">
    <source>
        <dbReference type="ARBA" id="ARBA00060041"/>
    </source>
</evidence>
<comment type="subcellular location">
    <subcellularLocation>
        <location evidence="1">Cell membrane</location>
        <topology evidence="1">Multi-pass membrane protein</topology>
    </subcellularLocation>
</comment>
<dbReference type="AlphaFoldDB" id="A0A0F3NMZ0"/>
<evidence type="ECO:0000256" key="7">
    <source>
        <dbReference type="ARBA" id="ARBA00023136"/>
    </source>
</evidence>
<dbReference type="GO" id="GO:0015648">
    <property type="term" value="F:lipid-linked peptidoglycan transporter activity"/>
    <property type="evidence" value="ECO:0007669"/>
    <property type="project" value="UniProtKB-UniRule"/>
</dbReference>
<proteinExistence type="inferred from homology"/>
<comment type="caution">
    <text evidence="12">The sequence shown here is derived from an EMBL/GenBank/DDBJ whole genome shotgun (WGS) entry which is preliminary data.</text>
</comment>
<feature type="transmembrane region" description="Helical" evidence="11">
    <location>
        <begin position="243"/>
        <end position="262"/>
    </location>
</feature>
<sequence length="477" mass="53230">MTIAYNLGAHELSDIFLAAFRLPNSFRIYFAEGLSAAFIPEYSTKLINKSSAAEFANNIFSVLAIALAVLCAILMFFSPQIFKVFIHGFSSHIDKLGLAVNLTRIMMPYLLFISLATLINSILQTHNFFAVTALLPVILNTCLILSTFIPHFHTTCIYNLSVSVLIAGILQLTLVFCVAYKNKIGVHICVPKFNSEIASFLKSTIVSVLHNCISQISVWINTIFASFIPGAISYIYYAERVHQLPQALIGISIGTVLLPALSKKIQNNNFQNIIDIQNRALEIGLMFIIPATISLIIIPDAILLTLLNYGQFNHIAIYNTIPVLIAFAFSLPSFVVSKIFLVSFYIRKQIYIPTFSSLISLVVSVIFNIILMKFYKHTSIAIAASIGSWTNAILLISYLRTHNLYKISTSLPLTLIHIVISSIAMTVVILIIYHFLQPLFFYRAIFRCIGLAILIIFGALTYFFTLCCVFKTKITLS</sequence>
<dbReference type="CDD" id="cd13123">
    <property type="entry name" value="MATE_MurJ_like"/>
    <property type="match status" value="1"/>
</dbReference>
<evidence type="ECO:0000256" key="2">
    <source>
        <dbReference type="ARBA" id="ARBA00022475"/>
    </source>
</evidence>
<evidence type="ECO:0000256" key="1">
    <source>
        <dbReference type="ARBA" id="ARBA00004651"/>
    </source>
</evidence>
<feature type="transmembrane region" description="Helical" evidence="11">
    <location>
        <begin position="55"/>
        <end position="78"/>
    </location>
</feature>
<reference evidence="12 13" key="1">
    <citation type="submission" date="2015-02" db="EMBL/GenBank/DDBJ databases">
        <title>Genome Sequencing of Rickettsiales.</title>
        <authorList>
            <person name="Daugherty S.C."/>
            <person name="Su Q."/>
            <person name="Abolude K."/>
            <person name="Beier-Sexton M."/>
            <person name="Carlyon J.A."/>
            <person name="Carter R."/>
            <person name="Day N.P."/>
            <person name="Dumler S.J."/>
            <person name="Dyachenko V."/>
            <person name="Godinez A."/>
            <person name="Kurtti T.J."/>
            <person name="Lichay M."/>
            <person name="Mullins K.E."/>
            <person name="Ott S."/>
            <person name="Pappas-Brown V."/>
            <person name="Paris D.H."/>
            <person name="Patel P."/>
            <person name="Richards A.L."/>
            <person name="Sadzewicz L."/>
            <person name="Sears K."/>
            <person name="Seidman D."/>
            <person name="Sengamalay N."/>
            <person name="Stenos J."/>
            <person name="Tallon L.J."/>
            <person name="Vincent G."/>
            <person name="Fraser C.M."/>
            <person name="Munderloh U."/>
            <person name="Dunning-Hotopp J.C."/>
        </authorList>
    </citation>
    <scope>NUCLEOTIDE SEQUENCE [LARGE SCALE GENOMIC DNA]</scope>
    <source>
        <strain evidence="12 13">RAC413</strain>
    </source>
</reference>